<dbReference type="EMBL" id="MU154611">
    <property type="protein sequence ID" value="KAF9491865.1"/>
    <property type="molecule type" value="Genomic_DNA"/>
</dbReference>
<comment type="caution">
    <text evidence="1">The sequence shown here is derived from an EMBL/GenBank/DDBJ whole genome shotgun (WGS) entry which is preliminary data.</text>
</comment>
<reference evidence="1" key="1">
    <citation type="submission" date="2020-11" db="EMBL/GenBank/DDBJ databases">
        <authorList>
            <consortium name="DOE Joint Genome Institute"/>
            <person name="Ahrendt S."/>
            <person name="Riley R."/>
            <person name="Andreopoulos W."/>
            <person name="Labutti K."/>
            <person name="Pangilinan J."/>
            <person name="Ruiz-Duenas F.J."/>
            <person name="Barrasa J.M."/>
            <person name="Sanchez-Garcia M."/>
            <person name="Camarero S."/>
            <person name="Miyauchi S."/>
            <person name="Serrano A."/>
            <person name="Linde D."/>
            <person name="Babiker R."/>
            <person name="Drula E."/>
            <person name="Ayuso-Fernandez I."/>
            <person name="Pacheco R."/>
            <person name="Padilla G."/>
            <person name="Ferreira P."/>
            <person name="Barriuso J."/>
            <person name="Kellner H."/>
            <person name="Castanera R."/>
            <person name="Alfaro M."/>
            <person name="Ramirez L."/>
            <person name="Pisabarro A.G."/>
            <person name="Kuo A."/>
            <person name="Tritt A."/>
            <person name="Lipzen A."/>
            <person name="He G."/>
            <person name="Yan M."/>
            <person name="Ng V."/>
            <person name="Cullen D."/>
            <person name="Martin F."/>
            <person name="Rosso M.-N."/>
            <person name="Henrissat B."/>
            <person name="Hibbett D."/>
            <person name="Martinez A.T."/>
            <person name="Grigoriev I.V."/>
        </authorList>
    </citation>
    <scope>NUCLEOTIDE SEQUENCE</scope>
    <source>
        <strain evidence="1">ATCC 90797</strain>
    </source>
</reference>
<accession>A0A9P5ZSG8</accession>
<evidence type="ECO:0000313" key="1">
    <source>
        <dbReference type="EMBL" id="KAF9491865.1"/>
    </source>
</evidence>
<evidence type="ECO:0000313" key="2">
    <source>
        <dbReference type="Proteomes" id="UP000807025"/>
    </source>
</evidence>
<dbReference type="Proteomes" id="UP000807025">
    <property type="component" value="Unassembled WGS sequence"/>
</dbReference>
<organism evidence="1 2">
    <name type="scientific">Pleurotus eryngii</name>
    <name type="common">Boletus of the steppes</name>
    <dbReference type="NCBI Taxonomy" id="5323"/>
    <lineage>
        <taxon>Eukaryota</taxon>
        <taxon>Fungi</taxon>
        <taxon>Dikarya</taxon>
        <taxon>Basidiomycota</taxon>
        <taxon>Agaricomycotina</taxon>
        <taxon>Agaricomycetes</taxon>
        <taxon>Agaricomycetidae</taxon>
        <taxon>Agaricales</taxon>
        <taxon>Pleurotineae</taxon>
        <taxon>Pleurotaceae</taxon>
        <taxon>Pleurotus</taxon>
    </lineage>
</organism>
<gene>
    <name evidence="1" type="ORF">BDN71DRAFT_1592049</name>
</gene>
<dbReference type="AlphaFoldDB" id="A0A9P5ZSG8"/>
<keyword evidence="2" id="KW-1185">Reference proteome</keyword>
<name>A0A9P5ZSG8_PLEER</name>
<protein>
    <submittedName>
        <fullName evidence="1">Uncharacterized protein</fullName>
    </submittedName>
</protein>
<sequence>MLTVLIFGVSFSSLSCCHHGLLLTSWCSLQSSAILGYLWFTSTLSPALGTPSGLSIGRLTSGGAEEGPTRQGSCRRWKWGAGRTQWRGAAASALQLGWLFQALLRSAPSTFSYANPRPPASATTLFSFSPPVSSRRRFDVPLITLDPRRQQRLCRFIPPAAYSVRVTRNWDGHTQSHRRRIAVDLSVRLSSLFVADNTLT</sequence>
<proteinExistence type="predicted"/>